<accession>A0A0A7PHI8</accession>
<protein>
    <submittedName>
        <fullName evidence="1">Putative membrane protein</fullName>
    </submittedName>
</protein>
<proteinExistence type="predicted"/>
<name>A0A0A7PHI8_9SPHN</name>
<keyword evidence="2" id="KW-1185">Reference proteome</keyword>
<dbReference type="Proteomes" id="UP000030907">
    <property type="component" value="Chromosome"/>
</dbReference>
<reference evidence="1 2" key="1">
    <citation type="journal article" date="2015" name="Int. J. Syst. Evol. Microbiol.">
        <title>Description of Sphingopyxis fribergensis sp. nov. - a soil bacterium with the ability to degrade styrene and phenylacetic acid.</title>
        <authorList>
            <person name="Oelschlagel M."/>
            <person name="Ruckert C."/>
            <person name="Kalinowski J."/>
            <person name="Schmidt G."/>
            <person name="Schlomann M."/>
            <person name="Tischler D."/>
        </authorList>
    </citation>
    <scope>NUCLEOTIDE SEQUENCE [LARGE SCALE GENOMIC DNA]</scope>
    <source>
        <strain evidence="1 2">Kp5.2</strain>
    </source>
</reference>
<evidence type="ECO:0000313" key="2">
    <source>
        <dbReference type="Proteomes" id="UP000030907"/>
    </source>
</evidence>
<dbReference type="RefSeq" id="WP_039571303.1">
    <property type="nucleotide sequence ID" value="NZ_CP009122.1"/>
</dbReference>
<organism evidence="1 2">
    <name type="scientific">Sphingopyxis fribergensis</name>
    <dbReference type="NCBI Taxonomy" id="1515612"/>
    <lineage>
        <taxon>Bacteria</taxon>
        <taxon>Pseudomonadati</taxon>
        <taxon>Pseudomonadota</taxon>
        <taxon>Alphaproteobacteria</taxon>
        <taxon>Sphingomonadales</taxon>
        <taxon>Sphingomonadaceae</taxon>
        <taxon>Sphingopyxis</taxon>
    </lineage>
</organism>
<dbReference type="HOGENOM" id="CLU_2702897_0_0_5"/>
<evidence type="ECO:0000313" key="1">
    <source>
        <dbReference type="EMBL" id="AJA07412.1"/>
    </source>
</evidence>
<dbReference type="EMBL" id="CP009122">
    <property type="protein sequence ID" value="AJA07412.1"/>
    <property type="molecule type" value="Genomic_DNA"/>
</dbReference>
<dbReference type="STRING" id="1515612.SKP52_02385"/>
<sequence length="73" mass="7794">MNTPTPSSPPALWLIAGLLLGLSMTIAAAGKAITSEVRKSNTLYLCTESWKLGIYDNKTCQQILEPSKKADAA</sequence>
<dbReference type="AlphaFoldDB" id="A0A0A7PHI8"/>
<dbReference type="KEGG" id="sphk:SKP52_02385"/>
<gene>
    <name evidence="1" type="ORF">SKP52_02385</name>
</gene>